<dbReference type="InterPro" id="IPR027417">
    <property type="entry name" value="P-loop_NTPase"/>
</dbReference>
<dbReference type="EMBL" id="MT144219">
    <property type="protein sequence ID" value="QJA50833.1"/>
    <property type="molecule type" value="Genomic_DNA"/>
</dbReference>
<sequence>MKKDDELLEEISQGVGKKNWLDERYTYNDLLAADLPEPAWFVPGLIPNPGLVAVTGRPGHFKSFFIQWMGMRLAAHLPLFDDWDRPGKYHEPVNVLFIEEEMNARQMKKRCVDMKQYKIDNFHWLISTGFTIKNGKELNKVAIEELRYFVEEHNIKLIILDPFTTCAGLVDENSNSEARMVMDAIRHEFVDSTHGATVIFIHHPAKNAQNGENIRGAGDILGKVDMHFTLEKQGEEPTTTISVKCHKTRYEQPENFSATMVEDSDDWGRLMWVYDDSLKSKYVKERDELKDKILEVIKGQEDVTKTYVAERVNHDRTGDKFKNVWKDLEETHQIENCGGYKWRIKS</sequence>
<organism evidence="1">
    <name type="scientific">viral metagenome</name>
    <dbReference type="NCBI Taxonomy" id="1070528"/>
    <lineage>
        <taxon>unclassified sequences</taxon>
        <taxon>metagenomes</taxon>
        <taxon>organismal metagenomes</taxon>
    </lineage>
</organism>
<dbReference type="Pfam" id="PF13481">
    <property type="entry name" value="AAA_25"/>
    <property type="match status" value="1"/>
</dbReference>
<evidence type="ECO:0000313" key="3">
    <source>
        <dbReference type="EMBL" id="QJI04795.1"/>
    </source>
</evidence>
<dbReference type="EMBL" id="MT145190">
    <property type="protein sequence ID" value="QJI04795.1"/>
    <property type="molecule type" value="Genomic_DNA"/>
</dbReference>
<gene>
    <name evidence="3" type="ORF">MM415A00115_0030</name>
    <name evidence="2" type="ORF">MM415B00490_0010</name>
    <name evidence="1" type="ORF">TM448A01903_0022</name>
</gene>
<dbReference type="EMBL" id="MT141521">
    <property type="protein sequence ID" value="QJA64512.1"/>
    <property type="molecule type" value="Genomic_DNA"/>
</dbReference>
<dbReference type="SUPFAM" id="SSF52540">
    <property type="entry name" value="P-loop containing nucleoside triphosphate hydrolases"/>
    <property type="match status" value="1"/>
</dbReference>
<reference evidence="1" key="1">
    <citation type="submission" date="2020-03" db="EMBL/GenBank/DDBJ databases">
        <title>The deep terrestrial virosphere.</title>
        <authorList>
            <person name="Holmfeldt K."/>
            <person name="Nilsson E."/>
            <person name="Simone D."/>
            <person name="Lopez-Fernandez M."/>
            <person name="Wu X."/>
            <person name="de Brujin I."/>
            <person name="Lundin D."/>
            <person name="Andersson A."/>
            <person name="Bertilsson S."/>
            <person name="Dopson M."/>
        </authorList>
    </citation>
    <scope>NUCLEOTIDE SEQUENCE</scope>
    <source>
        <strain evidence="3">MM415A00115</strain>
        <strain evidence="2">MM415B00490</strain>
        <strain evidence="1">TM448A01903</strain>
    </source>
</reference>
<evidence type="ECO:0000313" key="1">
    <source>
        <dbReference type="EMBL" id="QJA50833.1"/>
    </source>
</evidence>
<dbReference type="AlphaFoldDB" id="A0A6H1ZSC5"/>
<proteinExistence type="predicted"/>
<name>A0A6H1ZSC5_9ZZZZ</name>
<evidence type="ECO:0000313" key="2">
    <source>
        <dbReference type="EMBL" id="QJA64512.1"/>
    </source>
</evidence>
<dbReference type="Gene3D" id="3.40.50.300">
    <property type="entry name" value="P-loop containing nucleotide triphosphate hydrolases"/>
    <property type="match status" value="1"/>
</dbReference>
<protein>
    <submittedName>
        <fullName evidence="1">Putative ATPase domain containing protein</fullName>
    </submittedName>
</protein>
<accession>A0A6H1ZSC5</accession>